<dbReference type="SUPFAM" id="SSF56112">
    <property type="entry name" value="Protein kinase-like (PK-like)"/>
    <property type="match status" value="1"/>
</dbReference>
<dbReference type="GO" id="GO:0005829">
    <property type="term" value="C:cytosol"/>
    <property type="evidence" value="ECO:0007669"/>
    <property type="project" value="TreeGrafter"/>
</dbReference>
<keyword evidence="1" id="KW-0808">Transferase</keyword>
<evidence type="ECO:0000256" key="6">
    <source>
        <dbReference type="SAM" id="MobiDB-lite"/>
    </source>
</evidence>
<dbReference type="InterPro" id="IPR011009">
    <property type="entry name" value="Kinase-like_dom_sf"/>
</dbReference>
<evidence type="ECO:0000313" key="9">
    <source>
        <dbReference type="Proteomes" id="UP000290189"/>
    </source>
</evidence>
<feature type="region of interest" description="Disordered" evidence="6">
    <location>
        <begin position="1"/>
        <end position="30"/>
    </location>
</feature>
<keyword evidence="3" id="KW-0418">Kinase</keyword>
<dbReference type="GO" id="GO:0000407">
    <property type="term" value="C:phagophore assembly site"/>
    <property type="evidence" value="ECO:0007669"/>
    <property type="project" value="TreeGrafter"/>
</dbReference>
<evidence type="ECO:0000256" key="1">
    <source>
        <dbReference type="ARBA" id="ARBA00022679"/>
    </source>
</evidence>
<evidence type="ECO:0000313" key="8">
    <source>
        <dbReference type="EMBL" id="SPQ99666.1"/>
    </source>
</evidence>
<organism evidence="8 9">
    <name type="scientific">Plasmodiophora brassicae</name>
    <name type="common">Clubroot disease agent</name>
    <dbReference type="NCBI Taxonomy" id="37360"/>
    <lineage>
        <taxon>Eukaryota</taxon>
        <taxon>Sar</taxon>
        <taxon>Rhizaria</taxon>
        <taxon>Endomyxa</taxon>
        <taxon>Phytomyxea</taxon>
        <taxon>Plasmodiophorida</taxon>
        <taxon>Plasmodiophoridae</taxon>
        <taxon>Plasmodiophora</taxon>
    </lineage>
</organism>
<proteinExistence type="predicted"/>
<dbReference type="InterPro" id="IPR045269">
    <property type="entry name" value="Atg1-like"/>
</dbReference>
<dbReference type="InterPro" id="IPR008271">
    <property type="entry name" value="Ser/Thr_kinase_AS"/>
</dbReference>
<dbReference type="SMART" id="SM00220">
    <property type="entry name" value="S_TKc"/>
    <property type="match status" value="1"/>
</dbReference>
<dbReference type="EMBL" id="OVEO01000012">
    <property type="protein sequence ID" value="SPQ99666.1"/>
    <property type="molecule type" value="Genomic_DNA"/>
</dbReference>
<dbReference type="GO" id="GO:0016020">
    <property type="term" value="C:membrane"/>
    <property type="evidence" value="ECO:0007669"/>
    <property type="project" value="TreeGrafter"/>
</dbReference>
<keyword evidence="4 5" id="KW-0067">ATP-binding</keyword>
<dbReference type="Proteomes" id="UP000290189">
    <property type="component" value="Unassembled WGS sequence"/>
</dbReference>
<dbReference type="GO" id="GO:0000045">
    <property type="term" value="P:autophagosome assembly"/>
    <property type="evidence" value="ECO:0007669"/>
    <property type="project" value="TreeGrafter"/>
</dbReference>
<dbReference type="GO" id="GO:0010506">
    <property type="term" value="P:regulation of autophagy"/>
    <property type="evidence" value="ECO:0007669"/>
    <property type="project" value="InterPro"/>
</dbReference>
<name>A0A3P3YHK1_PLABS</name>
<feature type="domain" description="Protein kinase" evidence="7">
    <location>
        <begin position="40"/>
        <end position="293"/>
    </location>
</feature>
<evidence type="ECO:0000256" key="3">
    <source>
        <dbReference type="ARBA" id="ARBA00022777"/>
    </source>
</evidence>
<dbReference type="InterPro" id="IPR017441">
    <property type="entry name" value="Protein_kinase_ATP_BS"/>
</dbReference>
<keyword evidence="2 5" id="KW-0547">Nucleotide-binding</keyword>
<keyword evidence="8" id="KW-0496">Mitochondrion</keyword>
<reference evidence="8 9" key="1">
    <citation type="submission" date="2018-03" db="EMBL/GenBank/DDBJ databases">
        <authorList>
            <person name="Fogelqvist J."/>
        </authorList>
    </citation>
    <scope>NUCLEOTIDE SEQUENCE [LARGE SCALE GENOMIC DNA]</scope>
</reference>
<evidence type="ECO:0000256" key="5">
    <source>
        <dbReference type="PROSITE-ProRule" id="PRU10141"/>
    </source>
</evidence>
<dbReference type="PROSITE" id="PS00108">
    <property type="entry name" value="PROTEIN_KINASE_ST"/>
    <property type="match status" value="1"/>
</dbReference>
<dbReference type="FunFam" id="1.10.510.10:FF:000571">
    <property type="entry name" value="Maternal embryonic leucine zipper kinase"/>
    <property type="match status" value="1"/>
</dbReference>
<dbReference type="GO" id="GO:0005776">
    <property type="term" value="C:autophagosome"/>
    <property type="evidence" value="ECO:0007669"/>
    <property type="project" value="TreeGrafter"/>
</dbReference>
<dbReference type="AlphaFoldDB" id="A0A3P3YHK1"/>
<dbReference type="GO" id="GO:0005524">
    <property type="term" value="F:ATP binding"/>
    <property type="evidence" value="ECO:0007669"/>
    <property type="project" value="UniProtKB-UniRule"/>
</dbReference>
<dbReference type="InterPro" id="IPR000719">
    <property type="entry name" value="Prot_kinase_dom"/>
</dbReference>
<protein>
    <recommendedName>
        <fullName evidence="7">Protein kinase domain-containing protein</fullName>
    </recommendedName>
</protein>
<dbReference type="PROSITE" id="PS00107">
    <property type="entry name" value="PROTEIN_KINASE_ATP"/>
    <property type="match status" value="1"/>
</dbReference>
<evidence type="ECO:0000256" key="4">
    <source>
        <dbReference type="ARBA" id="ARBA00022840"/>
    </source>
</evidence>
<dbReference type="PANTHER" id="PTHR24348:SF22">
    <property type="entry name" value="NON-SPECIFIC SERINE_THREONINE PROTEIN KINASE"/>
    <property type="match status" value="1"/>
</dbReference>
<accession>A0A3P3YHK1</accession>
<dbReference type="PROSITE" id="PS50011">
    <property type="entry name" value="PROTEIN_KINASE_DOM"/>
    <property type="match status" value="1"/>
</dbReference>
<feature type="binding site" evidence="5">
    <location>
        <position position="69"/>
    </location>
    <ligand>
        <name>ATP</name>
        <dbReference type="ChEBI" id="CHEBI:30616"/>
    </ligand>
</feature>
<dbReference type="PANTHER" id="PTHR24348">
    <property type="entry name" value="SERINE/THREONINE-PROTEIN KINASE UNC-51-RELATED"/>
    <property type="match status" value="1"/>
</dbReference>
<sequence>MRSEELHKWGGGGHRSGRRSSAGSAGAMQPLGSQKRIGEYVVLGKIGSGSYATVWKGSHVVTGDPVAIKGYNLERLRLKHIVESLDSEIAIMKMFDHVNIVKLISVHRTSRHIYLVIEYCANGDLSSHLRHGPLSESRARHLLRQLARGLSFLHERNMLHRDLKPQNLLLSDNATVLKIADFGFARYMPSESLQATVCGTPLYMAPEVLRNEKYDIKADLWSTGALLYEMVVGVTPYTGQNQVDLLRNIENKPVTFPSSRVLSEECKSLILGLLHRDPAVRLSTQELCAHPFLFGDESKEAVPRPSTAGPVALVDDATSSTEFGVTAPFALSSSGAKNIGQRTAVSRPATPVLSVDVAETCKTARVICEIADGFDDDKGIALSLYCKAIRLMVSSRLAIRNMAQPAVQLDDDLSQRIDVLSKRVALLRDDLCPDAVPLRAEQVLYEKGLQMARDASVAELMGDSARSASLFRRAHRLFALMGQECTVEEDAHVLRDIAIAIRSRMSGHPPATGTLVSYHSTANV</sequence>
<gene>
    <name evidence="8" type="ORF">PLBR_LOCUS6881</name>
</gene>
<dbReference type="GO" id="GO:0004674">
    <property type="term" value="F:protein serine/threonine kinase activity"/>
    <property type="evidence" value="ECO:0007669"/>
    <property type="project" value="InterPro"/>
</dbReference>
<geneLocation type="mitochondrion" evidence="8"/>
<dbReference type="Pfam" id="PF00069">
    <property type="entry name" value="Pkinase"/>
    <property type="match status" value="1"/>
</dbReference>
<evidence type="ECO:0000256" key="2">
    <source>
        <dbReference type="ARBA" id="ARBA00022741"/>
    </source>
</evidence>
<evidence type="ECO:0000259" key="7">
    <source>
        <dbReference type="PROSITE" id="PS50011"/>
    </source>
</evidence>
<dbReference type="Gene3D" id="1.10.510.10">
    <property type="entry name" value="Transferase(Phosphotransferase) domain 1"/>
    <property type="match status" value="1"/>
</dbReference>